<evidence type="ECO:0000256" key="7">
    <source>
        <dbReference type="ARBA" id="ARBA00035661"/>
    </source>
</evidence>
<evidence type="ECO:0000256" key="3">
    <source>
        <dbReference type="ARBA" id="ARBA00022846"/>
    </source>
</evidence>
<dbReference type="AlphaFoldDB" id="A0A3Q0E8Y2"/>
<feature type="region of interest" description="Disordered" evidence="10">
    <location>
        <begin position="124"/>
        <end position="170"/>
    </location>
</feature>
<comment type="subunit">
    <text evidence="9">Microtubule inner protein component of sperm flagellar doublet microtubules.</text>
</comment>
<keyword evidence="3" id="KW-0282">Flagellum</keyword>
<dbReference type="PANTHER" id="PTHR22146">
    <property type="entry name" value="CAT EYE SYNDROME CRITICAL REGION PROTEIN 6"/>
    <property type="match status" value="1"/>
</dbReference>
<comment type="similarity">
    <text evidence="7">Belongs to the CIMIP2 family.</text>
</comment>
<keyword evidence="2" id="KW-0963">Cytoplasm</keyword>
<gene>
    <name evidence="13" type="primary">FAM166B</name>
</gene>
<feature type="region of interest" description="Disordered" evidence="10">
    <location>
        <begin position="56"/>
        <end position="87"/>
    </location>
</feature>
<protein>
    <recommendedName>
        <fullName evidence="8">Ciliary microtubule inner protein 2B</fullName>
    </recommendedName>
</protein>
<dbReference type="Pfam" id="PF10629">
    <property type="entry name" value="CMI2B-like"/>
    <property type="match status" value="1"/>
</dbReference>
<organism evidence="12 13">
    <name type="scientific">Carlito syrichta</name>
    <name type="common">Philippine tarsier</name>
    <name type="synonym">Tarsius syrichta</name>
    <dbReference type="NCBI Taxonomy" id="1868482"/>
    <lineage>
        <taxon>Eukaryota</taxon>
        <taxon>Metazoa</taxon>
        <taxon>Chordata</taxon>
        <taxon>Craniata</taxon>
        <taxon>Vertebrata</taxon>
        <taxon>Euteleostomi</taxon>
        <taxon>Mammalia</taxon>
        <taxon>Eutheria</taxon>
        <taxon>Euarchontoglires</taxon>
        <taxon>Primates</taxon>
        <taxon>Haplorrhini</taxon>
        <taxon>Tarsiiformes</taxon>
        <taxon>Tarsiidae</taxon>
        <taxon>Carlito</taxon>
    </lineage>
</organism>
<evidence type="ECO:0000256" key="6">
    <source>
        <dbReference type="ARBA" id="ARBA00035003"/>
    </source>
</evidence>
<feature type="compositionally biased region" description="Basic and acidic residues" evidence="10">
    <location>
        <begin position="205"/>
        <end position="219"/>
    </location>
</feature>
<dbReference type="PANTHER" id="PTHR22146:SF8">
    <property type="entry name" value="PROTEIN FAM166B"/>
    <property type="match status" value="1"/>
</dbReference>
<dbReference type="GeneID" id="103265474"/>
<evidence type="ECO:0000256" key="1">
    <source>
        <dbReference type="ARBA" id="ARBA00004611"/>
    </source>
</evidence>
<keyword evidence="5" id="KW-0966">Cell projection</keyword>
<evidence type="ECO:0000256" key="2">
    <source>
        <dbReference type="ARBA" id="ARBA00022490"/>
    </source>
</evidence>
<accession>A0A3Q0E8Y2</accession>
<reference evidence="13" key="1">
    <citation type="submission" date="2025-08" db="UniProtKB">
        <authorList>
            <consortium name="RefSeq"/>
        </authorList>
    </citation>
    <scope>IDENTIFICATION</scope>
</reference>
<feature type="compositionally biased region" description="Basic and acidic residues" evidence="10">
    <location>
        <begin position="135"/>
        <end position="154"/>
    </location>
</feature>
<dbReference type="GO" id="GO:0015630">
    <property type="term" value="C:microtubule cytoskeleton"/>
    <property type="evidence" value="ECO:0007669"/>
    <property type="project" value="UniProtKB-ARBA"/>
</dbReference>
<evidence type="ECO:0000256" key="10">
    <source>
        <dbReference type="SAM" id="MobiDB-lite"/>
    </source>
</evidence>
<feature type="region of interest" description="Disordered" evidence="10">
    <location>
        <begin position="200"/>
        <end position="236"/>
    </location>
</feature>
<comment type="subcellular location">
    <subcellularLocation>
        <location evidence="1">Cytoplasm</location>
        <location evidence="1">Cytoskeleton</location>
        <location evidence="1">Flagellum axoneme</location>
    </subcellularLocation>
</comment>
<evidence type="ECO:0000313" key="13">
    <source>
        <dbReference type="RefSeq" id="XP_021570740.1"/>
    </source>
</evidence>
<dbReference type="STRING" id="1868482.ENSTSYP00000007972"/>
<dbReference type="InterPro" id="IPR018902">
    <property type="entry name" value="CMI2A-C-like_dom"/>
</dbReference>
<keyword evidence="12" id="KW-1185">Reference proteome</keyword>
<keyword evidence="4" id="KW-0206">Cytoskeleton</keyword>
<dbReference type="CTD" id="730112"/>
<dbReference type="RefSeq" id="XP_021570740.1">
    <property type="nucleotide sequence ID" value="XM_021715065.1"/>
</dbReference>
<keyword evidence="3" id="KW-0969">Cilium</keyword>
<dbReference type="GO" id="GO:0005929">
    <property type="term" value="C:cilium"/>
    <property type="evidence" value="ECO:0007669"/>
    <property type="project" value="UniProtKB-ARBA"/>
</dbReference>
<evidence type="ECO:0000256" key="8">
    <source>
        <dbReference type="ARBA" id="ARBA00041163"/>
    </source>
</evidence>
<proteinExistence type="inferred from homology"/>
<name>A0A3Q0E8Y2_CARSF</name>
<feature type="compositionally biased region" description="Polar residues" evidence="10">
    <location>
        <begin position="227"/>
        <end position="236"/>
    </location>
</feature>
<feature type="domain" description="Ciliary microtubule inner protein 2A-C-like" evidence="11">
    <location>
        <begin position="15"/>
        <end position="45"/>
    </location>
</feature>
<dbReference type="Proteomes" id="UP000189704">
    <property type="component" value="Unplaced"/>
</dbReference>
<comment type="function">
    <text evidence="6">Microtubule inner protein (MIP) part of the dynein-decorated doublet microtubules (DMTs) in cilia axoneme, which is required for motile cilia beating.</text>
</comment>
<evidence type="ECO:0000256" key="5">
    <source>
        <dbReference type="ARBA" id="ARBA00023273"/>
    </source>
</evidence>
<evidence type="ECO:0000256" key="4">
    <source>
        <dbReference type="ARBA" id="ARBA00023212"/>
    </source>
</evidence>
<dbReference type="OrthoDB" id="2019884at2759"/>
<evidence type="ECO:0000259" key="11">
    <source>
        <dbReference type="Pfam" id="PF10629"/>
    </source>
</evidence>
<evidence type="ECO:0000256" key="9">
    <source>
        <dbReference type="ARBA" id="ARBA00046435"/>
    </source>
</evidence>
<evidence type="ECO:0000313" key="12">
    <source>
        <dbReference type="Proteomes" id="UP000189704"/>
    </source>
</evidence>
<sequence>MAVASTYIPGLNPRNPHYIPGYTGHCPLLRFSMGQTYGQVTGQLLRGPPGLAWPPAHRTLLPPIRPPRSPELPRGSRPLRRGHGRLSSSMIPGYTGFVPRAKFIFAKNCSQIWAEAVSDFTQLHGGRGTQEQPQEAEREKELENEQEQEPRLGPEEEEQASPYSMDDRDPRKFFMSGFTGYVPRARFLFGSGFPVLTNRALQEFGQKHPRDGGQKDPKHLPPLPRTHLQNQGPSPN</sequence>
<dbReference type="KEGG" id="csyr:103265474"/>